<organism evidence="2 3">
    <name type="scientific">Myriangium duriaei CBS 260.36</name>
    <dbReference type="NCBI Taxonomy" id="1168546"/>
    <lineage>
        <taxon>Eukaryota</taxon>
        <taxon>Fungi</taxon>
        <taxon>Dikarya</taxon>
        <taxon>Ascomycota</taxon>
        <taxon>Pezizomycotina</taxon>
        <taxon>Dothideomycetes</taxon>
        <taxon>Dothideomycetidae</taxon>
        <taxon>Myriangiales</taxon>
        <taxon>Myriangiaceae</taxon>
        <taxon>Myriangium</taxon>
    </lineage>
</organism>
<accession>A0A9P4J7K3</accession>
<feature type="compositionally biased region" description="Low complexity" evidence="1">
    <location>
        <begin position="73"/>
        <end position="84"/>
    </location>
</feature>
<feature type="region of interest" description="Disordered" evidence="1">
    <location>
        <begin position="261"/>
        <end position="487"/>
    </location>
</feature>
<dbReference type="EMBL" id="ML996084">
    <property type="protein sequence ID" value="KAF2153888.1"/>
    <property type="molecule type" value="Genomic_DNA"/>
</dbReference>
<evidence type="ECO:0000313" key="3">
    <source>
        <dbReference type="Proteomes" id="UP000799439"/>
    </source>
</evidence>
<keyword evidence="3" id="KW-1185">Reference proteome</keyword>
<feature type="compositionally biased region" description="Polar residues" evidence="1">
    <location>
        <begin position="465"/>
        <end position="487"/>
    </location>
</feature>
<dbReference type="AlphaFoldDB" id="A0A9P4J7K3"/>
<evidence type="ECO:0000256" key="1">
    <source>
        <dbReference type="SAM" id="MobiDB-lite"/>
    </source>
</evidence>
<feature type="compositionally biased region" description="Polar residues" evidence="1">
    <location>
        <begin position="327"/>
        <end position="350"/>
    </location>
</feature>
<proteinExistence type="predicted"/>
<sequence length="529" mass="56844">MDAGGLSHMTYDQYSNGGFAPSNGFASRPRAGNTKRLSVALPPKVNSIAEGQVDVQTPRTTSRSHLLAGLRTAPKNANPPASAPYSQSRHNIGPNPNAQWATSEYDSYSRGVPQTAVGGGFGANQYAMQAGQQTYALPEQVLAPPSFYEDDEEMDPNVLEQLQMTGLFLAQRQQQLQQQLASITAAANQFQNLDIAAYQQHMSLANLTQQAQEPIQVPGQPGLFIVQNPLTGQYQYVQANVPQTQQRPTQLGRAQTMHNLPTSYADSSRPVFRAEISPPPADKPVPAHTRSISPPTKTRSPQSALEHVEPLPPPSANAFRRGHQKKPSLSLSNGQVSDGPKTSSAATFGSSRIFVPPTPMTGTFGPGAARAGEHPVRQPRGPPPLEELTALPTANHEGSKNFAARRRRRALNLVRASSVRRGASNPLSSASPTSESGMSLAASEEDEPGYYRKQSPIGSERSVKRGSQSSVDGSINGSAVQTPATEDSNVFDMSNFIKQLPTQVQQAPERRKMMLGVLSAAEKRKSVAF</sequence>
<feature type="region of interest" description="Disordered" evidence="1">
    <location>
        <begin position="70"/>
        <end position="92"/>
    </location>
</feature>
<name>A0A9P4J7K3_9PEZI</name>
<dbReference type="OrthoDB" id="4092340at2759"/>
<evidence type="ECO:0000313" key="2">
    <source>
        <dbReference type="EMBL" id="KAF2153888.1"/>
    </source>
</evidence>
<gene>
    <name evidence="2" type="ORF">K461DRAFT_292590</name>
</gene>
<reference evidence="2" key="1">
    <citation type="journal article" date="2020" name="Stud. Mycol.">
        <title>101 Dothideomycetes genomes: a test case for predicting lifestyles and emergence of pathogens.</title>
        <authorList>
            <person name="Haridas S."/>
            <person name="Albert R."/>
            <person name="Binder M."/>
            <person name="Bloem J."/>
            <person name="Labutti K."/>
            <person name="Salamov A."/>
            <person name="Andreopoulos B."/>
            <person name="Baker S."/>
            <person name="Barry K."/>
            <person name="Bills G."/>
            <person name="Bluhm B."/>
            <person name="Cannon C."/>
            <person name="Castanera R."/>
            <person name="Culley D."/>
            <person name="Daum C."/>
            <person name="Ezra D."/>
            <person name="Gonzalez J."/>
            <person name="Henrissat B."/>
            <person name="Kuo A."/>
            <person name="Liang C."/>
            <person name="Lipzen A."/>
            <person name="Lutzoni F."/>
            <person name="Magnuson J."/>
            <person name="Mondo S."/>
            <person name="Nolan M."/>
            <person name="Ohm R."/>
            <person name="Pangilinan J."/>
            <person name="Park H.-J."/>
            <person name="Ramirez L."/>
            <person name="Alfaro M."/>
            <person name="Sun H."/>
            <person name="Tritt A."/>
            <person name="Yoshinaga Y."/>
            <person name="Zwiers L.-H."/>
            <person name="Turgeon B."/>
            <person name="Goodwin S."/>
            <person name="Spatafora J."/>
            <person name="Crous P."/>
            <person name="Grigoriev I."/>
        </authorList>
    </citation>
    <scope>NUCLEOTIDE SEQUENCE</scope>
    <source>
        <strain evidence="2">CBS 260.36</strain>
    </source>
</reference>
<protein>
    <submittedName>
        <fullName evidence="2">Uncharacterized protein</fullName>
    </submittedName>
</protein>
<feature type="compositionally biased region" description="Polar residues" evidence="1">
    <location>
        <begin position="290"/>
        <end position="303"/>
    </location>
</feature>
<comment type="caution">
    <text evidence="2">The sequence shown here is derived from an EMBL/GenBank/DDBJ whole genome shotgun (WGS) entry which is preliminary data.</text>
</comment>
<feature type="compositionally biased region" description="Polar residues" evidence="1">
    <location>
        <begin position="425"/>
        <end position="437"/>
    </location>
</feature>
<dbReference type="Proteomes" id="UP000799439">
    <property type="component" value="Unassembled WGS sequence"/>
</dbReference>